<dbReference type="InterPro" id="IPR001761">
    <property type="entry name" value="Peripla_BP/Lac1_sug-bd_dom"/>
</dbReference>
<reference evidence="7" key="1">
    <citation type="journal article" date="2023" name="Int. J. Syst. Evol. Microbiol.">
        <title>Collibacillus ludicampi gen. nov., sp. nov., a new soil bacterium of the family Alicyclobacillaceae.</title>
        <authorList>
            <person name="Jojima T."/>
            <person name="Ioku Y."/>
            <person name="Fukuta Y."/>
            <person name="Shirasaka N."/>
            <person name="Matsumura Y."/>
            <person name="Mori M."/>
        </authorList>
    </citation>
    <scope>NUCLEOTIDE SEQUENCE</scope>
    <source>
        <strain evidence="7">TP075</strain>
    </source>
</reference>
<sequence length="329" mass="36275">MSTIKDVAKKANVSIATVSRVINGLGGVKPDTEKRILKAIKEMNYLPNHLARSMVKKRTDTIGVIVPDITNPFFPEVIKGIEVSARKHGFTTFLANSNESVAEESRILHVLRKRRVDGLIVTTSNELESPLLQFESDEIPIVLLDRDIEGSSYDAVIIDNVGGAYAAVKHLITEGHSQIGLIAGPSSVTPGRDRTKGYLKALKDFGIQVNPDYIREGDFKEESGYRLGSELLSMPSPPTAIFSCNNLMTLGLLKYIQDQGLRLKEDVTVIGFDDLDIANFIKPPLTVVSRPMRYMGEVAANLLIDRINGLESTEPRKIVLVPQLLVREP</sequence>
<dbReference type="Proteomes" id="UP001057291">
    <property type="component" value="Unassembled WGS sequence"/>
</dbReference>
<evidence type="ECO:0000256" key="4">
    <source>
        <dbReference type="ARBA" id="ARBA00023163"/>
    </source>
</evidence>
<dbReference type="PANTHER" id="PTHR30146">
    <property type="entry name" value="LACI-RELATED TRANSCRIPTIONAL REPRESSOR"/>
    <property type="match status" value="1"/>
</dbReference>
<dbReference type="InterPro" id="IPR001387">
    <property type="entry name" value="Cro/C1-type_HTH"/>
</dbReference>
<organism evidence="7 8">
    <name type="scientific">Collibacillus ludicampi</name>
    <dbReference type="NCBI Taxonomy" id="2771369"/>
    <lineage>
        <taxon>Bacteria</taxon>
        <taxon>Bacillati</taxon>
        <taxon>Bacillota</taxon>
        <taxon>Bacilli</taxon>
        <taxon>Bacillales</taxon>
        <taxon>Alicyclobacillaceae</taxon>
        <taxon>Collibacillus</taxon>
    </lineage>
</organism>
<keyword evidence="8" id="KW-1185">Reference proteome</keyword>
<dbReference type="PROSITE" id="PS50943">
    <property type="entry name" value="HTH_CROC1"/>
    <property type="match status" value="1"/>
</dbReference>
<evidence type="ECO:0000259" key="5">
    <source>
        <dbReference type="PROSITE" id="PS50932"/>
    </source>
</evidence>
<dbReference type="PRINTS" id="PR00036">
    <property type="entry name" value="HTHLACI"/>
</dbReference>
<dbReference type="Pfam" id="PF00356">
    <property type="entry name" value="LacI"/>
    <property type="match status" value="1"/>
</dbReference>
<evidence type="ECO:0000256" key="1">
    <source>
        <dbReference type="ARBA" id="ARBA00022491"/>
    </source>
</evidence>
<dbReference type="InterPro" id="IPR010982">
    <property type="entry name" value="Lambda_DNA-bd_dom_sf"/>
</dbReference>
<gene>
    <name evidence="7" type="ORF">DNHGIG_06910</name>
</gene>
<dbReference type="AlphaFoldDB" id="A0AAV4LBB9"/>
<name>A0AAV4LBB9_9BACL</name>
<dbReference type="SUPFAM" id="SSF47413">
    <property type="entry name" value="lambda repressor-like DNA-binding domains"/>
    <property type="match status" value="1"/>
</dbReference>
<dbReference type="GO" id="GO:0000976">
    <property type="term" value="F:transcription cis-regulatory region binding"/>
    <property type="evidence" value="ECO:0007669"/>
    <property type="project" value="TreeGrafter"/>
</dbReference>
<evidence type="ECO:0000259" key="6">
    <source>
        <dbReference type="PROSITE" id="PS50943"/>
    </source>
</evidence>
<evidence type="ECO:0000256" key="2">
    <source>
        <dbReference type="ARBA" id="ARBA00023015"/>
    </source>
</evidence>
<keyword evidence="3" id="KW-0238">DNA-binding</keyword>
<accession>A0AAV4LBB9</accession>
<keyword evidence="1" id="KW-0678">Repressor</keyword>
<proteinExistence type="predicted"/>
<dbReference type="EMBL" id="BOQE01000001">
    <property type="protein sequence ID" value="GIM45142.1"/>
    <property type="molecule type" value="Genomic_DNA"/>
</dbReference>
<evidence type="ECO:0000313" key="8">
    <source>
        <dbReference type="Proteomes" id="UP001057291"/>
    </source>
</evidence>
<dbReference type="CDD" id="cd01392">
    <property type="entry name" value="HTH_LacI"/>
    <property type="match status" value="1"/>
</dbReference>
<dbReference type="SUPFAM" id="SSF53822">
    <property type="entry name" value="Periplasmic binding protein-like I"/>
    <property type="match status" value="1"/>
</dbReference>
<comment type="caution">
    <text evidence="7">The sequence shown here is derived from an EMBL/GenBank/DDBJ whole genome shotgun (WGS) entry which is preliminary data.</text>
</comment>
<dbReference type="SMART" id="SM00354">
    <property type="entry name" value="HTH_LACI"/>
    <property type="match status" value="1"/>
</dbReference>
<dbReference type="Gene3D" id="1.10.260.40">
    <property type="entry name" value="lambda repressor-like DNA-binding domains"/>
    <property type="match status" value="1"/>
</dbReference>
<keyword evidence="4" id="KW-0804">Transcription</keyword>
<dbReference type="Pfam" id="PF00532">
    <property type="entry name" value="Peripla_BP_1"/>
    <property type="match status" value="1"/>
</dbReference>
<dbReference type="PROSITE" id="PS50932">
    <property type="entry name" value="HTH_LACI_2"/>
    <property type="match status" value="1"/>
</dbReference>
<dbReference type="InterPro" id="IPR028082">
    <property type="entry name" value="Peripla_BP_I"/>
</dbReference>
<keyword evidence="2" id="KW-0805">Transcription regulation</keyword>
<dbReference type="CDD" id="cd06267">
    <property type="entry name" value="PBP1_LacI_sugar_binding-like"/>
    <property type="match status" value="1"/>
</dbReference>
<feature type="domain" description="HTH cro/C1-type" evidence="6">
    <location>
        <begin position="3"/>
        <end position="46"/>
    </location>
</feature>
<protein>
    <submittedName>
        <fullName evidence="7">LacI family transcriptional regulator</fullName>
    </submittedName>
</protein>
<dbReference type="InterPro" id="IPR000843">
    <property type="entry name" value="HTH_LacI"/>
</dbReference>
<feature type="domain" description="HTH lacI-type" evidence="5">
    <location>
        <begin position="2"/>
        <end position="56"/>
    </location>
</feature>
<evidence type="ECO:0000313" key="7">
    <source>
        <dbReference type="EMBL" id="GIM45142.1"/>
    </source>
</evidence>
<dbReference type="Gene3D" id="3.40.50.2300">
    <property type="match status" value="2"/>
</dbReference>
<dbReference type="PROSITE" id="PS00356">
    <property type="entry name" value="HTH_LACI_1"/>
    <property type="match status" value="1"/>
</dbReference>
<evidence type="ECO:0000256" key="3">
    <source>
        <dbReference type="ARBA" id="ARBA00023125"/>
    </source>
</evidence>
<dbReference type="GO" id="GO:0003700">
    <property type="term" value="F:DNA-binding transcription factor activity"/>
    <property type="evidence" value="ECO:0007669"/>
    <property type="project" value="TreeGrafter"/>
</dbReference>
<dbReference type="PANTHER" id="PTHR30146:SF148">
    <property type="entry name" value="HTH-TYPE TRANSCRIPTIONAL REPRESSOR PURR-RELATED"/>
    <property type="match status" value="1"/>
</dbReference>
<dbReference type="RefSeq" id="WP_282198368.1">
    <property type="nucleotide sequence ID" value="NZ_BOQE01000001.1"/>
</dbReference>